<feature type="transmembrane region" description="Helical" evidence="7">
    <location>
        <begin position="767"/>
        <end position="790"/>
    </location>
</feature>
<keyword evidence="6 7" id="KW-0472">Membrane</keyword>
<gene>
    <name evidence="10" type="primary">ybhF_2</name>
    <name evidence="10" type="ORF">PFL603g_00144</name>
</gene>
<feature type="domain" description="ABC transporter" evidence="8">
    <location>
        <begin position="9"/>
        <end position="244"/>
    </location>
</feature>
<dbReference type="InterPro" id="IPR027417">
    <property type="entry name" value="P-loop_NTPase"/>
</dbReference>
<evidence type="ECO:0000256" key="7">
    <source>
        <dbReference type="SAM" id="Phobius"/>
    </source>
</evidence>
<dbReference type="InterPro" id="IPR047817">
    <property type="entry name" value="ABC2_TM_bact-type"/>
</dbReference>
<accession>A0A109LAZ2</accession>
<protein>
    <submittedName>
        <fullName evidence="10">Putative ABC transporter ATP-binding protein YbhF</fullName>
    </submittedName>
</protein>
<feature type="transmembrane region" description="Helical" evidence="7">
    <location>
        <begin position="717"/>
        <end position="740"/>
    </location>
</feature>
<dbReference type="InterPro" id="IPR003439">
    <property type="entry name" value="ABC_transporter-like_ATP-bd"/>
</dbReference>
<keyword evidence="3" id="KW-0547">Nucleotide-binding</keyword>
<reference evidence="10 11" key="1">
    <citation type="submission" date="2015-05" db="EMBL/GenBank/DDBJ databases">
        <title>A genomic and transcriptomic approach to investigate the blue pigment phenotype in Pseudomonas fluorescens.</title>
        <authorList>
            <person name="Andreani N.A."/>
            <person name="Cardazzo B."/>
        </authorList>
    </citation>
    <scope>NUCLEOTIDE SEQUENCE [LARGE SCALE GENOMIC DNA]</scope>
    <source>
        <strain evidence="10 11">Ps_40</strain>
    </source>
</reference>
<dbReference type="Gene3D" id="3.40.1710.10">
    <property type="entry name" value="abc type-2 transporter like domain"/>
    <property type="match status" value="1"/>
</dbReference>
<evidence type="ECO:0000256" key="1">
    <source>
        <dbReference type="ARBA" id="ARBA00004141"/>
    </source>
</evidence>
<evidence type="ECO:0000256" key="6">
    <source>
        <dbReference type="ARBA" id="ARBA00023136"/>
    </source>
</evidence>
<dbReference type="SUPFAM" id="SSF52540">
    <property type="entry name" value="P-loop containing nucleoside triphosphate hydrolases"/>
    <property type="match status" value="2"/>
</dbReference>
<dbReference type="AlphaFoldDB" id="A0A109LAZ2"/>
<dbReference type="EMBL" id="LCYC01000002">
    <property type="protein sequence ID" value="KWV84318.1"/>
    <property type="molecule type" value="Genomic_DNA"/>
</dbReference>
<feature type="transmembrane region" description="Helical" evidence="7">
    <location>
        <begin position="796"/>
        <end position="818"/>
    </location>
</feature>
<dbReference type="InterPro" id="IPR003593">
    <property type="entry name" value="AAA+_ATPase"/>
</dbReference>
<evidence type="ECO:0000256" key="4">
    <source>
        <dbReference type="ARBA" id="ARBA00022840"/>
    </source>
</evidence>
<dbReference type="PANTHER" id="PTHR43038">
    <property type="entry name" value="ATP-BINDING CASSETTE, SUB-FAMILY H, MEMBER 1"/>
    <property type="match status" value="1"/>
</dbReference>
<evidence type="ECO:0000313" key="10">
    <source>
        <dbReference type="EMBL" id="KWV84318.1"/>
    </source>
</evidence>
<keyword evidence="5 7" id="KW-1133">Transmembrane helix</keyword>
<dbReference type="InterPro" id="IPR017871">
    <property type="entry name" value="ABC_transporter-like_CS"/>
</dbReference>
<feature type="domain" description="ABC transporter" evidence="8">
    <location>
        <begin position="275"/>
        <end position="505"/>
    </location>
</feature>
<evidence type="ECO:0000259" key="9">
    <source>
        <dbReference type="PROSITE" id="PS51012"/>
    </source>
</evidence>
<feature type="transmembrane region" description="Helical" evidence="7">
    <location>
        <begin position="560"/>
        <end position="581"/>
    </location>
</feature>
<comment type="caution">
    <text evidence="10">The sequence shown here is derived from an EMBL/GenBank/DDBJ whole genome shotgun (WGS) entry which is preliminary data.</text>
</comment>
<dbReference type="RefSeq" id="WP_034113458.1">
    <property type="nucleotide sequence ID" value="NZ_LCYC01000002.1"/>
</dbReference>
<evidence type="ECO:0000256" key="2">
    <source>
        <dbReference type="ARBA" id="ARBA00022692"/>
    </source>
</evidence>
<dbReference type="InterPro" id="IPR047651">
    <property type="entry name" value="ABC2_perm_RbbA"/>
</dbReference>
<evidence type="ECO:0000256" key="3">
    <source>
        <dbReference type="ARBA" id="ARBA00022741"/>
    </source>
</evidence>
<feature type="domain" description="ABC transmembrane type-2" evidence="9">
    <location>
        <begin position="673"/>
        <end position="910"/>
    </location>
</feature>
<dbReference type="PATRIC" id="fig|294.195.peg.151"/>
<proteinExistence type="predicted"/>
<feature type="transmembrane region" description="Helical" evidence="7">
    <location>
        <begin position="825"/>
        <end position="846"/>
    </location>
</feature>
<sequence length="912" mass="100012">MTAPQTTVAQLAGISLHYGKQCALDDVTLQIPADCMVGVIGPDGVGKSSLLALISGARKLQQGSLQVLDGDMANAGHRRQVCPRIAYMPQGLGKNLYPTLTVFENLDFFGRLFGQGQAERKRRIDDLVRSTGLDGFTDRPAGKLSGGMKQKLGLCCALIHDPDLLILDEPTTGVDPLARNQFWELIARIRSNRPGMSVLVSTAYMDEAQRFDWLMAMDAGRVLDTGSPAELLERTHSENLEQAFIALLPEEKRRGHHTLVIPPRKTQGAEAAVAIEAHGLTCRFGDFVAVDHVDFRIEKGEIFGFLGSNGCGKSTTMKMLTGLQPATEGKAQLFGQDVDPKDIETRRRVGYMSQGFSLYGELSVLQNLELHARLFHLPKERQGQRIKEMLERFDLVSVADSLPNDLPLGVRQRLSLAVAVIHNPEILILDEPTSGVDPVARDNFWELLIQLSREEGVTIFISTHFMNEAMRCDRISMMHAGRVLDSDTPQALMDKRGLPTLEETFIAYLEDVAAPQTVAEAPAAVAQAADAVRTVRQSRFSLSRLLSYSRREAMELRRDPVRATLALLGTGLLMLIIGYGINLDVENLRYAVLDRDQTGSSQEYILNLSGSRYFTEKQDLRDYDDLDQRLRRGDISLAIEIPPGFGRDLKRGSHPEVSFWVDGAMPTRAETIKGYVAGIHASYLQQRLLETTGTASGSPVDIALRYRYNPDVQSLPAMVPAVIPLLLMLIPAMLTALGVVREKELGSITNLYVTPVTRLEFLLGKQLPYIALGMINFILLLLLAVMVFGVAVKGSLLTLIIGAFFYLICSTGMGLLMSSILSSQIAAIFGTAIVTLLPAIQFSGLLNPVSSLEGVGTLVGNMYPTSHFLTISRGVFSKGLGLADLYGYFIPLLIAIPLLTLFSVAGLKKQEK</sequence>
<comment type="subcellular location">
    <subcellularLocation>
        <location evidence="1">Membrane</location>
        <topology evidence="1">Multi-pass membrane protein</topology>
    </subcellularLocation>
</comment>
<name>A0A109LAZ2_PSEFL</name>
<dbReference type="GO" id="GO:0005524">
    <property type="term" value="F:ATP binding"/>
    <property type="evidence" value="ECO:0007669"/>
    <property type="project" value="UniProtKB-KW"/>
</dbReference>
<dbReference type="PROSITE" id="PS00211">
    <property type="entry name" value="ABC_TRANSPORTER_1"/>
    <property type="match status" value="1"/>
</dbReference>
<evidence type="ECO:0000313" key="11">
    <source>
        <dbReference type="Proteomes" id="UP000063434"/>
    </source>
</evidence>
<dbReference type="GO" id="GO:0140359">
    <property type="term" value="F:ABC-type transporter activity"/>
    <property type="evidence" value="ECO:0007669"/>
    <property type="project" value="InterPro"/>
</dbReference>
<dbReference type="PROSITE" id="PS50893">
    <property type="entry name" value="ABC_TRANSPORTER_2"/>
    <property type="match status" value="2"/>
</dbReference>
<dbReference type="SMART" id="SM00382">
    <property type="entry name" value="AAA"/>
    <property type="match status" value="2"/>
</dbReference>
<dbReference type="CDD" id="cd03230">
    <property type="entry name" value="ABC_DR_subfamily_A"/>
    <property type="match status" value="1"/>
</dbReference>
<dbReference type="GO" id="GO:0016020">
    <property type="term" value="C:membrane"/>
    <property type="evidence" value="ECO:0007669"/>
    <property type="project" value="UniProtKB-SubCell"/>
</dbReference>
<dbReference type="PROSITE" id="PS51012">
    <property type="entry name" value="ABC_TM2"/>
    <property type="match status" value="1"/>
</dbReference>
<organism evidence="10 11">
    <name type="scientific">Pseudomonas fluorescens</name>
    <dbReference type="NCBI Taxonomy" id="294"/>
    <lineage>
        <taxon>Bacteria</taxon>
        <taxon>Pseudomonadati</taxon>
        <taxon>Pseudomonadota</taxon>
        <taxon>Gammaproteobacteria</taxon>
        <taxon>Pseudomonadales</taxon>
        <taxon>Pseudomonadaceae</taxon>
        <taxon>Pseudomonas</taxon>
    </lineage>
</organism>
<dbReference type="PANTHER" id="PTHR43038:SF4">
    <property type="entry name" value="RIBOSOME-ASSOCIATED ATPASE"/>
    <property type="match status" value="1"/>
</dbReference>
<keyword evidence="4 10" id="KW-0067">ATP-binding</keyword>
<dbReference type="InterPro" id="IPR013525">
    <property type="entry name" value="ABC2_TM"/>
</dbReference>
<dbReference type="Proteomes" id="UP000063434">
    <property type="component" value="Unassembled WGS sequence"/>
</dbReference>
<dbReference type="Gene3D" id="3.40.50.300">
    <property type="entry name" value="P-loop containing nucleotide triphosphate hydrolases"/>
    <property type="match status" value="2"/>
</dbReference>
<dbReference type="GO" id="GO:0016887">
    <property type="term" value="F:ATP hydrolysis activity"/>
    <property type="evidence" value="ECO:0007669"/>
    <property type="project" value="InterPro"/>
</dbReference>
<feature type="transmembrane region" description="Helical" evidence="7">
    <location>
        <begin position="885"/>
        <end position="907"/>
    </location>
</feature>
<dbReference type="NCBIfam" id="NF033858">
    <property type="entry name" value="ABC2_perm_RbbA"/>
    <property type="match status" value="1"/>
</dbReference>
<evidence type="ECO:0000259" key="8">
    <source>
        <dbReference type="PROSITE" id="PS50893"/>
    </source>
</evidence>
<evidence type="ECO:0000256" key="5">
    <source>
        <dbReference type="ARBA" id="ARBA00022989"/>
    </source>
</evidence>
<keyword evidence="2 7" id="KW-0812">Transmembrane</keyword>
<dbReference type="Pfam" id="PF12698">
    <property type="entry name" value="ABC2_membrane_3"/>
    <property type="match status" value="1"/>
</dbReference>
<dbReference type="Pfam" id="PF00005">
    <property type="entry name" value="ABC_tran"/>
    <property type="match status" value="2"/>
</dbReference>